<organism evidence="1 2">
    <name type="scientific">Elysia crispata</name>
    <name type="common">lettuce slug</name>
    <dbReference type="NCBI Taxonomy" id="231223"/>
    <lineage>
        <taxon>Eukaryota</taxon>
        <taxon>Metazoa</taxon>
        <taxon>Spiralia</taxon>
        <taxon>Lophotrochozoa</taxon>
        <taxon>Mollusca</taxon>
        <taxon>Gastropoda</taxon>
        <taxon>Heterobranchia</taxon>
        <taxon>Euthyneura</taxon>
        <taxon>Panpulmonata</taxon>
        <taxon>Sacoglossa</taxon>
        <taxon>Placobranchoidea</taxon>
        <taxon>Plakobranchidae</taxon>
        <taxon>Elysia</taxon>
    </lineage>
</organism>
<dbReference type="Proteomes" id="UP001283361">
    <property type="component" value="Unassembled WGS sequence"/>
</dbReference>
<accession>A0AAE0Z650</accession>
<name>A0AAE0Z650_9GAST</name>
<evidence type="ECO:0000313" key="1">
    <source>
        <dbReference type="EMBL" id="KAK3763583.1"/>
    </source>
</evidence>
<dbReference type="AlphaFoldDB" id="A0AAE0Z650"/>
<sequence>MVSDRLTAVSVRPLCRLIPPLLACCPPGYTLHQPGSEGMASIGGDSSANQQFFPGIDVCCHPKHSSPELSESQAAPSDLSWHLYQPIITSTC</sequence>
<reference evidence="1" key="1">
    <citation type="journal article" date="2023" name="G3 (Bethesda)">
        <title>A reference genome for the long-term kleptoplast-retaining sea slug Elysia crispata morphotype clarki.</title>
        <authorList>
            <person name="Eastman K.E."/>
            <person name="Pendleton A.L."/>
            <person name="Shaikh M.A."/>
            <person name="Suttiyut T."/>
            <person name="Ogas R."/>
            <person name="Tomko P."/>
            <person name="Gavelis G."/>
            <person name="Widhalm J.R."/>
            <person name="Wisecaver J.H."/>
        </authorList>
    </citation>
    <scope>NUCLEOTIDE SEQUENCE</scope>
    <source>
        <strain evidence="1">ECLA1</strain>
    </source>
</reference>
<protein>
    <submittedName>
        <fullName evidence="1">Uncharacterized protein</fullName>
    </submittedName>
</protein>
<keyword evidence="2" id="KW-1185">Reference proteome</keyword>
<comment type="caution">
    <text evidence="1">The sequence shown here is derived from an EMBL/GenBank/DDBJ whole genome shotgun (WGS) entry which is preliminary data.</text>
</comment>
<proteinExistence type="predicted"/>
<dbReference type="EMBL" id="JAWDGP010004530">
    <property type="protein sequence ID" value="KAK3763583.1"/>
    <property type="molecule type" value="Genomic_DNA"/>
</dbReference>
<evidence type="ECO:0000313" key="2">
    <source>
        <dbReference type="Proteomes" id="UP001283361"/>
    </source>
</evidence>
<gene>
    <name evidence="1" type="ORF">RRG08_057006</name>
</gene>